<protein>
    <recommendedName>
        <fullName evidence="2">Integrase catalytic domain-containing protein</fullName>
    </recommendedName>
</protein>
<dbReference type="InterPro" id="IPR057670">
    <property type="entry name" value="SH3_retrovirus"/>
</dbReference>
<dbReference type="Gene3D" id="3.30.420.10">
    <property type="entry name" value="Ribonuclease H-like superfamily/Ribonuclease H"/>
    <property type="match status" value="1"/>
</dbReference>
<name>A0A371IGB5_MUCPR</name>
<sequence>MKHKFEVCEIFVDFFHFVKNQFDKFIKRLWSDNGPKFVNLEFSKFLKYNGVIHELKCVNTLQQNGVVKRKNRYLLKVAKAFLFQMFIPNIYWRETGLTATYLINKLPSHVLNSVSPIKYMLSFFPSSPLMLSLPSPVFGYIAFFHSHNPHCEKLDPKAIKCVLIGYPSNKKEFKCYHPPSRHVFVSMGESYLEVESIIESLPFPTQDVQVQEVIAEELITEKAHNELEVSILENPIGEVTDDMSEKGKKSYVNIIFINLCVLIIYLYNIKVLLQSLMQSKHLHQYKKL</sequence>
<dbReference type="STRING" id="157652.A0A371IGB5"/>
<dbReference type="Pfam" id="PF25597">
    <property type="entry name" value="SH3_retrovirus"/>
    <property type="match status" value="1"/>
</dbReference>
<feature type="non-terminal residue" evidence="3">
    <location>
        <position position="1"/>
    </location>
</feature>
<accession>A0A371IGB5</accession>
<evidence type="ECO:0000313" key="3">
    <source>
        <dbReference type="EMBL" id="RDY14117.1"/>
    </source>
</evidence>
<proteinExistence type="predicted"/>
<dbReference type="InterPro" id="IPR039537">
    <property type="entry name" value="Retrotran_Ty1/copia-like"/>
</dbReference>
<dbReference type="GO" id="GO:0003676">
    <property type="term" value="F:nucleic acid binding"/>
    <property type="evidence" value="ECO:0007669"/>
    <property type="project" value="InterPro"/>
</dbReference>
<dbReference type="SUPFAM" id="SSF53098">
    <property type="entry name" value="Ribonuclease H-like"/>
    <property type="match status" value="1"/>
</dbReference>
<gene>
    <name evidence="3" type="ORF">CR513_00867</name>
</gene>
<dbReference type="AlphaFoldDB" id="A0A371IGB5"/>
<dbReference type="PROSITE" id="PS50994">
    <property type="entry name" value="INTEGRASE"/>
    <property type="match status" value="1"/>
</dbReference>
<dbReference type="EMBL" id="QJKJ01000128">
    <property type="protein sequence ID" value="RDY14117.1"/>
    <property type="molecule type" value="Genomic_DNA"/>
</dbReference>
<dbReference type="PANTHER" id="PTHR42648">
    <property type="entry name" value="TRANSPOSASE, PUTATIVE-RELATED"/>
    <property type="match status" value="1"/>
</dbReference>
<evidence type="ECO:0000259" key="2">
    <source>
        <dbReference type="PROSITE" id="PS50994"/>
    </source>
</evidence>
<comment type="caution">
    <text evidence="3">The sequence shown here is derived from an EMBL/GenBank/DDBJ whole genome shotgun (WGS) entry which is preliminary data.</text>
</comment>
<reference evidence="3" key="1">
    <citation type="submission" date="2018-05" db="EMBL/GenBank/DDBJ databases">
        <title>Draft genome of Mucuna pruriens seed.</title>
        <authorList>
            <person name="Nnadi N.E."/>
            <person name="Vos R."/>
            <person name="Hasami M.H."/>
            <person name="Devisetty U.K."/>
            <person name="Aguiy J.C."/>
        </authorList>
    </citation>
    <scope>NUCLEOTIDE SEQUENCE [LARGE SCALE GENOMIC DNA]</scope>
    <source>
        <strain evidence="3">JCA_2017</strain>
    </source>
</reference>
<evidence type="ECO:0000256" key="1">
    <source>
        <dbReference type="SAM" id="Phobius"/>
    </source>
</evidence>
<dbReference type="Proteomes" id="UP000257109">
    <property type="component" value="Unassembled WGS sequence"/>
</dbReference>
<dbReference type="OrthoDB" id="2663223at2759"/>
<keyword evidence="1" id="KW-0812">Transmembrane</keyword>
<feature type="transmembrane region" description="Helical" evidence="1">
    <location>
        <begin position="251"/>
        <end position="269"/>
    </location>
</feature>
<dbReference type="InterPro" id="IPR012337">
    <property type="entry name" value="RNaseH-like_sf"/>
</dbReference>
<keyword evidence="4" id="KW-1185">Reference proteome</keyword>
<feature type="domain" description="Integrase catalytic" evidence="2">
    <location>
        <begin position="1"/>
        <end position="124"/>
    </location>
</feature>
<dbReference type="GO" id="GO:0015074">
    <property type="term" value="P:DNA integration"/>
    <property type="evidence" value="ECO:0007669"/>
    <property type="project" value="InterPro"/>
</dbReference>
<dbReference type="InterPro" id="IPR036397">
    <property type="entry name" value="RNaseH_sf"/>
</dbReference>
<evidence type="ECO:0000313" key="4">
    <source>
        <dbReference type="Proteomes" id="UP000257109"/>
    </source>
</evidence>
<dbReference type="PANTHER" id="PTHR42648:SF28">
    <property type="entry name" value="TRANSPOSON-ENCODED PROTEIN WITH RIBONUCLEASE H-LIKE AND RETROVIRUS ZINC FINGER-LIKE DOMAINS"/>
    <property type="match status" value="1"/>
</dbReference>
<keyword evidence="1" id="KW-1133">Transmembrane helix</keyword>
<keyword evidence="1" id="KW-0472">Membrane</keyword>
<organism evidence="3 4">
    <name type="scientific">Mucuna pruriens</name>
    <name type="common">Velvet bean</name>
    <name type="synonym">Dolichos pruriens</name>
    <dbReference type="NCBI Taxonomy" id="157652"/>
    <lineage>
        <taxon>Eukaryota</taxon>
        <taxon>Viridiplantae</taxon>
        <taxon>Streptophyta</taxon>
        <taxon>Embryophyta</taxon>
        <taxon>Tracheophyta</taxon>
        <taxon>Spermatophyta</taxon>
        <taxon>Magnoliopsida</taxon>
        <taxon>eudicotyledons</taxon>
        <taxon>Gunneridae</taxon>
        <taxon>Pentapetalae</taxon>
        <taxon>rosids</taxon>
        <taxon>fabids</taxon>
        <taxon>Fabales</taxon>
        <taxon>Fabaceae</taxon>
        <taxon>Papilionoideae</taxon>
        <taxon>50 kb inversion clade</taxon>
        <taxon>NPAAA clade</taxon>
        <taxon>indigoferoid/millettioid clade</taxon>
        <taxon>Phaseoleae</taxon>
        <taxon>Mucuna</taxon>
    </lineage>
</organism>
<dbReference type="InterPro" id="IPR001584">
    <property type="entry name" value="Integrase_cat-core"/>
</dbReference>